<dbReference type="RefSeq" id="WP_099875792.1">
    <property type="nucleotide sequence ID" value="NZ_CP024608.1"/>
</dbReference>
<dbReference type="Proteomes" id="UP000229897">
    <property type="component" value="Chromosome"/>
</dbReference>
<evidence type="ECO:0008006" key="5">
    <source>
        <dbReference type="Google" id="ProtNLM"/>
    </source>
</evidence>
<accession>A0A2D2DLD2</accession>
<dbReference type="OrthoDB" id="6687316at2"/>
<dbReference type="EMBL" id="CP024608">
    <property type="protein sequence ID" value="ATQ75761.1"/>
    <property type="molecule type" value="Genomic_DNA"/>
</dbReference>
<name>A0A2D2DLD2_9BURK</name>
<evidence type="ECO:0000256" key="2">
    <source>
        <dbReference type="SAM" id="SignalP"/>
    </source>
</evidence>
<keyword evidence="4" id="KW-1185">Reference proteome</keyword>
<feature type="compositionally biased region" description="Basic and acidic residues" evidence="1">
    <location>
        <begin position="32"/>
        <end position="61"/>
    </location>
</feature>
<proteinExistence type="predicted"/>
<feature type="chain" id="PRO_5013857573" description="Transmembrane signal peptide protein" evidence="2">
    <location>
        <begin position="24"/>
        <end position="151"/>
    </location>
</feature>
<evidence type="ECO:0000313" key="3">
    <source>
        <dbReference type="EMBL" id="ATQ75761.1"/>
    </source>
</evidence>
<evidence type="ECO:0000313" key="4">
    <source>
        <dbReference type="Proteomes" id="UP000229897"/>
    </source>
</evidence>
<dbReference type="KEGG" id="mass:CR152_15415"/>
<sequence>MHKKALIIALMAVCMGTGSAAFAQSGDYRDYRGEHGQRSEHYERNDRYTRSDRHDRYERHDRDRHHDRRGDRYDSPRGGYQAYDHGPSRRHHFRRGAYLDHQYRGSSYMVSDWRSRRLSAPPRGAHWVHANGDYALVAIATGLITQVLLNQ</sequence>
<organism evidence="3 4">
    <name type="scientific">Massilia violaceinigra</name>
    <dbReference type="NCBI Taxonomy" id="2045208"/>
    <lineage>
        <taxon>Bacteria</taxon>
        <taxon>Pseudomonadati</taxon>
        <taxon>Pseudomonadota</taxon>
        <taxon>Betaproteobacteria</taxon>
        <taxon>Burkholderiales</taxon>
        <taxon>Oxalobacteraceae</taxon>
        <taxon>Telluria group</taxon>
        <taxon>Massilia</taxon>
    </lineage>
</organism>
<dbReference type="InterPro" id="IPR024572">
    <property type="entry name" value="RcnB"/>
</dbReference>
<dbReference type="AlphaFoldDB" id="A0A2D2DLD2"/>
<reference evidence="3" key="1">
    <citation type="submission" date="2017-10" db="EMBL/GenBank/DDBJ databases">
        <title>Massilia psychrophilum sp. nov., a novel purple-pigmented bacterium isolated from Tianshan glacier, Xinjiang Municipality, China.</title>
        <authorList>
            <person name="Wang H."/>
        </authorList>
    </citation>
    <scope>NUCLEOTIDE SEQUENCE [LARGE SCALE GENOMIC DNA]</scope>
    <source>
        <strain evidence="3">B2</strain>
    </source>
</reference>
<dbReference type="Gene3D" id="3.10.450.160">
    <property type="entry name" value="inner membrane protein cigr"/>
    <property type="match status" value="1"/>
</dbReference>
<evidence type="ECO:0000256" key="1">
    <source>
        <dbReference type="SAM" id="MobiDB-lite"/>
    </source>
</evidence>
<gene>
    <name evidence="3" type="ORF">CR152_15415</name>
</gene>
<keyword evidence="2" id="KW-0732">Signal</keyword>
<dbReference type="Pfam" id="PF11776">
    <property type="entry name" value="RcnB"/>
    <property type="match status" value="1"/>
</dbReference>
<feature type="region of interest" description="Disordered" evidence="1">
    <location>
        <begin position="32"/>
        <end position="88"/>
    </location>
</feature>
<feature type="signal peptide" evidence="2">
    <location>
        <begin position="1"/>
        <end position="23"/>
    </location>
</feature>
<protein>
    <recommendedName>
        <fullName evidence="5">Transmembrane signal peptide protein</fullName>
    </recommendedName>
</protein>